<feature type="region of interest" description="Disordered" evidence="1">
    <location>
        <begin position="1"/>
        <end position="75"/>
    </location>
</feature>
<feature type="compositionally biased region" description="Low complexity" evidence="1">
    <location>
        <begin position="21"/>
        <end position="36"/>
    </location>
</feature>
<feature type="compositionally biased region" description="Basic and acidic residues" evidence="1">
    <location>
        <begin position="1"/>
        <end position="17"/>
    </location>
</feature>
<sequence>MPDPHERRRSRTEDTPRPARRTVLAASATLATAGIAGCSGDSNAESEPTETPNPTQTETETTETPETTPTEAPQVVATNIEFVEENGDEVKDLAQVNIQTSGNPQPDAVNASINGQQVGLTPTEDGFVSDTVPVNREGSYTAQVETSEQVETEQGSLEDTAEYFLTNGPQFSQREDTPGIIDIHLEPDQETPGTLERLSENVLEASVKVDDQEQNIQLQKTGDEPGYHATVNAYKNSEITEDISIVLNQLQDFKLAEDNLTAEATQINPENKITAEQVYKNQSTESVLTEEEIENLENYQNGKPTNLGQLIKELNKHADATRRQLTKDYKTITHQDLGINTDQIKAIERTSTSGENYTAIFYRENTDTNWKKALAEAQSNKKTAPEAVLLPGEEVNPMDFEAKRILHGLHDHDDTGNVASIDFEQMAGIIDNSNTEENLSESEWEENLERGDKYNDSLVIGETPGDIEIGYTPDVRGYLGDIIHPRDGDAAKELELIESATEYLHNAVPEDRYMQIDVAETVEEGEELIDLEDGNTMYATTVDEETHKENVMEIYDLDDN</sequence>
<dbReference type="EMBL" id="FNFC01000001">
    <property type="protein sequence ID" value="SDJ23955.1"/>
    <property type="molecule type" value="Genomic_DNA"/>
</dbReference>
<protein>
    <submittedName>
        <fullName evidence="2">Uncharacterized protein</fullName>
    </submittedName>
</protein>
<proteinExistence type="predicted"/>
<feature type="compositionally biased region" description="Low complexity" evidence="1">
    <location>
        <begin position="49"/>
        <end position="71"/>
    </location>
</feature>
<accession>A0A1G8S594</accession>
<evidence type="ECO:0000313" key="2">
    <source>
        <dbReference type="EMBL" id="SDJ23955.1"/>
    </source>
</evidence>
<reference evidence="2 3" key="1">
    <citation type="submission" date="2016-10" db="EMBL/GenBank/DDBJ databases">
        <authorList>
            <person name="de Groot N.N."/>
        </authorList>
    </citation>
    <scope>NUCLEOTIDE SEQUENCE [LARGE SCALE GENOMIC DNA]</scope>
    <source>
        <strain evidence="2 3">IBRC-M10015</strain>
    </source>
</reference>
<organism evidence="2 3">
    <name type="scientific">Halovenus aranensis</name>
    <dbReference type="NCBI Taxonomy" id="890420"/>
    <lineage>
        <taxon>Archaea</taxon>
        <taxon>Methanobacteriati</taxon>
        <taxon>Methanobacteriota</taxon>
        <taxon>Stenosarchaea group</taxon>
        <taxon>Halobacteria</taxon>
        <taxon>Halobacteriales</taxon>
        <taxon>Haloarculaceae</taxon>
        <taxon>Halovenus</taxon>
    </lineage>
</organism>
<gene>
    <name evidence="2" type="ORF">SAMN05216226_101273</name>
</gene>
<dbReference type="PROSITE" id="PS51318">
    <property type="entry name" value="TAT"/>
    <property type="match status" value="1"/>
</dbReference>
<dbReference type="AlphaFoldDB" id="A0A1G8S594"/>
<evidence type="ECO:0000256" key="1">
    <source>
        <dbReference type="SAM" id="MobiDB-lite"/>
    </source>
</evidence>
<keyword evidence="3" id="KW-1185">Reference proteome</keyword>
<dbReference type="Proteomes" id="UP000198856">
    <property type="component" value="Unassembled WGS sequence"/>
</dbReference>
<dbReference type="InterPro" id="IPR006311">
    <property type="entry name" value="TAT_signal"/>
</dbReference>
<evidence type="ECO:0000313" key="3">
    <source>
        <dbReference type="Proteomes" id="UP000198856"/>
    </source>
</evidence>
<name>A0A1G8S594_9EURY</name>